<keyword evidence="2" id="KW-1185">Reference proteome</keyword>
<organism evidence="1 2">
    <name type="scientific">Rhizophagus irregularis</name>
    <dbReference type="NCBI Taxonomy" id="588596"/>
    <lineage>
        <taxon>Eukaryota</taxon>
        <taxon>Fungi</taxon>
        <taxon>Fungi incertae sedis</taxon>
        <taxon>Mucoromycota</taxon>
        <taxon>Glomeromycotina</taxon>
        <taxon>Glomeromycetes</taxon>
        <taxon>Glomerales</taxon>
        <taxon>Glomeraceae</taxon>
        <taxon>Rhizophagus</taxon>
    </lineage>
</organism>
<dbReference type="VEuPathDB" id="FungiDB:FUN_015585"/>
<dbReference type="Proteomes" id="UP000234323">
    <property type="component" value="Unassembled WGS sequence"/>
</dbReference>
<proteinExistence type="predicted"/>
<dbReference type="EMBL" id="LLXI01001416">
    <property type="protein sequence ID" value="PKY53563.1"/>
    <property type="molecule type" value="Genomic_DNA"/>
</dbReference>
<comment type="caution">
    <text evidence="1">The sequence shown here is derived from an EMBL/GenBank/DDBJ whole genome shotgun (WGS) entry which is preliminary data.</text>
</comment>
<gene>
    <name evidence="1" type="ORF">RhiirA4_471865</name>
</gene>
<protein>
    <submittedName>
        <fullName evidence="1">Uncharacterized protein</fullName>
    </submittedName>
</protein>
<accession>A0A2I1H3X1</accession>
<reference evidence="1 2" key="1">
    <citation type="submission" date="2015-10" db="EMBL/GenBank/DDBJ databases">
        <title>Genome analyses suggest a sexual origin of heterokaryosis in a supposedly ancient asexual fungus.</title>
        <authorList>
            <person name="Ropars J."/>
            <person name="Sedzielewska K."/>
            <person name="Noel J."/>
            <person name="Charron P."/>
            <person name="Farinelli L."/>
            <person name="Marton T."/>
            <person name="Kruger M."/>
            <person name="Pelin A."/>
            <person name="Brachmann A."/>
            <person name="Corradi N."/>
        </authorList>
    </citation>
    <scope>NUCLEOTIDE SEQUENCE [LARGE SCALE GENOMIC DNA]</scope>
    <source>
        <strain evidence="1 2">A4</strain>
    </source>
</reference>
<name>A0A2I1H3X1_9GLOM</name>
<evidence type="ECO:0000313" key="1">
    <source>
        <dbReference type="EMBL" id="PKY53563.1"/>
    </source>
</evidence>
<evidence type="ECO:0000313" key="2">
    <source>
        <dbReference type="Proteomes" id="UP000234323"/>
    </source>
</evidence>
<sequence>MFRDLQKCTKRYFRRWSCRRHHYTNEYCPVQGNTNLAKNPRFYKEQIEKQTSRYAISNGLNVKKVHSQRLGVSYNIINENTRPTTVLKILRYNILWNTENSTKTKLSKVNEYTTNNTTTSNSMLYAPHNKWKDGTDLRIAFSIKNIRIKDFTNPISLTALPRAAPIRPKQLQHLPVKYAMRPKSNHVPYMADYALQKPRIF</sequence>
<dbReference type="AlphaFoldDB" id="A0A2I1H3X1"/>